<dbReference type="Gene3D" id="2.60.120.10">
    <property type="entry name" value="Jelly Rolls"/>
    <property type="match status" value="2"/>
</dbReference>
<sequence>MRLNSFAVGLLLSVYFVFIYFPHAATALGGGPVPVSDGPTVRKDERWPLMSSECGEVSAVKISDGKNGCYYLHFITMNPGSLFLPVYLHSEMLLYVNSGNGTLSWINVKADDDDKLQQVVLKRGDIFRLTSETVFYLQNNVDETYGYHLQNLQIYAIFPASEVELQNDLLAGAYTAVHDLVLGFDNRVLQSTFSVPEEVIEELRGGENQPLIVDGQFEISASKGIRALIGTNDIYNVENKKKKKKKDKMKAYNVFNEDHDVDTCFGWSVVVTSEELDVLKDTHFGVFMVNLAKGSMMAPHWTPDTVEVAIVLHGQGVIEVVCPGIASETKCENSRLMVEEGDVFVVPRAHPMAQMSYNNDSFVFMGFMLKQEKESPQYLAGKLSILQRLDRKVLAKSFNVRNTTIDWILSNEKEDIIYECVSCAEEGQGGESPEERGGCGGGWQEEEGGRSGRQERGRGGGGWREEEGGRGGWQAM</sequence>
<feature type="domain" description="Cupin type-1" evidence="3">
    <location>
        <begin position="252"/>
        <end position="406"/>
    </location>
</feature>
<feature type="chain" id="PRO_5012784088" evidence="2">
    <location>
        <begin position="28"/>
        <end position="476"/>
    </location>
</feature>
<evidence type="ECO:0000313" key="5">
    <source>
        <dbReference type="EMBL" id="OTG22315.1"/>
    </source>
</evidence>
<name>A0A251UG40_HELAN</name>
<dbReference type="SUPFAM" id="SSF51182">
    <property type="entry name" value="RmlC-like cupins"/>
    <property type="match status" value="1"/>
</dbReference>
<dbReference type="EMBL" id="CM007895">
    <property type="protein sequence ID" value="OTG22315.1"/>
    <property type="molecule type" value="Genomic_DNA"/>
</dbReference>
<evidence type="ECO:0000256" key="1">
    <source>
        <dbReference type="SAM" id="MobiDB-lite"/>
    </source>
</evidence>
<dbReference type="InParanoid" id="A0A251UG40"/>
<protein>
    <submittedName>
        <fullName evidence="5">Putative rmlC-like jelly roll fold protein</fullName>
    </submittedName>
    <submittedName>
        <fullName evidence="4">RmlC-like cupin domain superfamily, rmlC-like jelly roll protein</fullName>
    </submittedName>
</protein>
<reference evidence="4" key="3">
    <citation type="submission" date="2020-06" db="EMBL/GenBank/DDBJ databases">
        <title>Helianthus annuus Genome sequencing and assembly Release 2.</title>
        <authorList>
            <person name="Gouzy J."/>
            <person name="Langlade N."/>
            <person name="Munos S."/>
        </authorList>
    </citation>
    <scope>NUCLEOTIDE SEQUENCE</scope>
    <source>
        <tissue evidence="4">Leaves</tissue>
    </source>
</reference>
<feature type="signal peptide" evidence="2">
    <location>
        <begin position="1"/>
        <end position="27"/>
    </location>
</feature>
<feature type="region of interest" description="Disordered" evidence="1">
    <location>
        <begin position="426"/>
        <end position="476"/>
    </location>
</feature>
<keyword evidence="6" id="KW-1185">Reference proteome</keyword>
<dbReference type="InterPro" id="IPR014710">
    <property type="entry name" value="RmlC-like_jellyroll"/>
</dbReference>
<dbReference type="FunCoup" id="A0A251UG40">
    <property type="interactions" value="295"/>
</dbReference>
<accession>A0A251UG40</accession>
<dbReference type="Pfam" id="PF00190">
    <property type="entry name" value="Cupin_1"/>
    <property type="match status" value="1"/>
</dbReference>
<keyword evidence="2" id="KW-0732">Signal</keyword>
<evidence type="ECO:0000313" key="4">
    <source>
        <dbReference type="EMBL" id="KAF5768882.1"/>
    </source>
</evidence>
<gene>
    <name evidence="5" type="ORF">HannXRQ_Chr06g0170171</name>
    <name evidence="4" type="ORF">HanXRQr2_Chr14g0641741</name>
</gene>
<dbReference type="OrthoDB" id="1932894at2759"/>
<evidence type="ECO:0000259" key="3">
    <source>
        <dbReference type="SMART" id="SM00835"/>
    </source>
</evidence>
<dbReference type="SMART" id="SM00835">
    <property type="entry name" value="Cupin_1"/>
    <property type="match status" value="1"/>
</dbReference>
<reference evidence="4 6" key="1">
    <citation type="journal article" date="2017" name="Nature">
        <title>The sunflower genome provides insights into oil metabolism, flowering and Asterid evolution.</title>
        <authorList>
            <person name="Badouin H."/>
            <person name="Gouzy J."/>
            <person name="Grassa C.J."/>
            <person name="Murat F."/>
            <person name="Staton S.E."/>
            <person name="Cottret L."/>
            <person name="Lelandais-Briere C."/>
            <person name="Owens G.L."/>
            <person name="Carrere S."/>
            <person name="Mayjonade B."/>
            <person name="Legrand L."/>
            <person name="Gill N."/>
            <person name="Kane N.C."/>
            <person name="Bowers J.E."/>
            <person name="Hubner S."/>
            <person name="Bellec A."/>
            <person name="Berard A."/>
            <person name="Berges H."/>
            <person name="Blanchet N."/>
            <person name="Boniface M.C."/>
            <person name="Brunel D."/>
            <person name="Catrice O."/>
            <person name="Chaidir N."/>
            <person name="Claudel C."/>
            <person name="Donnadieu C."/>
            <person name="Faraut T."/>
            <person name="Fievet G."/>
            <person name="Helmstetter N."/>
            <person name="King M."/>
            <person name="Knapp S.J."/>
            <person name="Lai Z."/>
            <person name="Le Paslier M.C."/>
            <person name="Lippi Y."/>
            <person name="Lorenzon L."/>
            <person name="Mandel J.R."/>
            <person name="Marage G."/>
            <person name="Marchand G."/>
            <person name="Marquand E."/>
            <person name="Bret-Mestries E."/>
            <person name="Morien E."/>
            <person name="Nambeesan S."/>
            <person name="Nguyen T."/>
            <person name="Pegot-Espagnet P."/>
            <person name="Pouilly N."/>
            <person name="Raftis F."/>
            <person name="Sallet E."/>
            <person name="Schiex T."/>
            <person name="Thomas J."/>
            <person name="Vandecasteele C."/>
            <person name="Vares D."/>
            <person name="Vear F."/>
            <person name="Vautrin S."/>
            <person name="Crespi M."/>
            <person name="Mangin B."/>
            <person name="Burke J.M."/>
            <person name="Salse J."/>
            <person name="Munos S."/>
            <person name="Vincourt P."/>
            <person name="Rieseberg L.H."/>
            <person name="Langlade N.B."/>
        </authorList>
    </citation>
    <scope>NUCLEOTIDE SEQUENCE [LARGE SCALE GENOMIC DNA]</scope>
    <source>
        <strain evidence="6">cv. SF193</strain>
        <tissue evidence="4">Leaves</tissue>
    </source>
</reference>
<dbReference type="InterPro" id="IPR006045">
    <property type="entry name" value="Cupin_1"/>
</dbReference>
<organism evidence="5 6">
    <name type="scientific">Helianthus annuus</name>
    <name type="common">Common sunflower</name>
    <dbReference type="NCBI Taxonomy" id="4232"/>
    <lineage>
        <taxon>Eukaryota</taxon>
        <taxon>Viridiplantae</taxon>
        <taxon>Streptophyta</taxon>
        <taxon>Embryophyta</taxon>
        <taxon>Tracheophyta</taxon>
        <taxon>Spermatophyta</taxon>
        <taxon>Magnoliopsida</taxon>
        <taxon>eudicotyledons</taxon>
        <taxon>Gunneridae</taxon>
        <taxon>Pentapetalae</taxon>
        <taxon>asterids</taxon>
        <taxon>campanulids</taxon>
        <taxon>Asterales</taxon>
        <taxon>Asteraceae</taxon>
        <taxon>Asteroideae</taxon>
        <taxon>Heliantheae alliance</taxon>
        <taxon>Heliantheae</taxon>
        <taxon>Helianthus</taxon>
    </lineage>
</organism>
<dbReference type="InterPro" id="IPR050253">
    <property type="entry name" value="Seed_Storage-Functional"/>
</dbReference>
<dbReference type="AlphaFoldDB" id="A0A251UG40"/>
<dbReference type="OMA" id="NSQECLH"/>
<dbReference type="InterPro" id="IPR011051">
    <property type="entry name" value="RmlC_Cupin_sf"/>
</dbReference>
<dbReference type="Gramene" id="mRNA:HanXRQr2_Chr14g0641741">
    <property type="protein sequence ID" value="mRNA:HanXRQr2_Chr14g0641741"/>
    <property type="gene ID" value="HanXRQr2_Chr14g0641741"/>
</dbReference>
<dbReference type="PANTHER" id="PTHR31189">
    <property type="entry name" value="OS03G0336100 PROTEIN-RELATED"/>
    <property type="match status" value="1"/>
</dbReference>
<evidence type="ECO:0000313" key="6">
    <source>
        <dbReference type="Proteomes" id="UP000215914"/>
    </source>
</evidence>
<proteinExistence type="predicted"/>
<dbReference type="CDD" id="cd02244">
    <property type="entry name" value="cupin_7S_vicilin-like_N"/>
    <property type="match status" value="1"/>
</dbReference>
<dbReference type="PANTHER" id="PTHR31189:SF50">
    <property type="entry name" value="RMLC-LIKE JELLY ROLL FOLD PROTEIN-RELATED"/>
    <property type="match status" value="1"/>
</dbReference>
<evidence type="ECO:0000256" key="2">
    <source>
        <dbReference type="SAM" id="SignalP"/>
    </source>
</evidence>
<feature type="compositionally biased region" description="Basic and acidic residues" evidence="1">
    <location>
        <begin position="447"/>
        <end position="469"/>
    </location>
</feature>
<reference evidence="5" key="2">
    <citation type="submission" date="2017-02" db="EMBL/GenBank/DDBJ databases">
        <title>Sunflower complete genome.</title>
        <authorList>
            <person name="Langlade N."/>
            <person name="Munos S."/>
        </authorList>
    </citation>
    <scope>NUCLEOTIDE SEQUENCE [LARGE SCALE GENOMIC DNA]</scope>
    <source>
        <tissue evidence="5">Leaves</tissue>
    </source>
</reference>
<dbReference type="Proteomes" id="UP000215914">
    <property type="component" value="Chromosome 6"/>
</dbReference>
<dbReference type="CDD" id="cd02245">
    <property type="entry name" value="cupin_7S_vicilin-like_C"/>
    <property type="match status" value="1"/>
</dbReference>
<dbReference type="EMBL" id="MNCJ02000329">
    <property type="protein sequence ID" value="KAF5768882.1"/>
    <property type="molecule type" value="Genomic_DNA"/>
</dbReference>